<protein>
    <submittedName>
        <fullName evidence="2">Uncharacterized protein</fullName>
    </submittedName>
</protein>
<gene>
    <name evidence="2" type="ORF">GCM10025870_07760</name>
</gene>
<dbReference type="EMBL" id="AP027734">
    <property type="protein sequence ID" value="BDZ53703.1"/>
    <property type="molecule type" value="Genomic_DNA"/>
</dbReference>
<evidence type="ECO:0000313" key="3">
    <source>
        <dbReference type="Proteomes" id="UP001321477"/>
    </source>
</evidence>
<feature type="compositionally biased region" description="Basic residues" evidence="1">
    <location>
        <begin position="46"/>
        <end position="56"/>
    </location>
</feature>
<accession>A0ABM8GYX8</accession>
<keyword evidence="3" id="KW-1185">Reference proteome</keyword>
<evidence type="ECO:0000256" key="1">
    <source>
        <dbReference type="SAM" id="MobiDB-lite"/>
    </source>
</evidence>
<evidence type="ECO:0000313" key="2">
    <source>
        <dbReference type="EMBL" id="BDZ53703.1"/>
    </source>
</evidence>
<sequence>MQEHGRAPAPGIDRGVEAANRLDLDATGLEDPDERLRAVGRGVVRRERRPRRAHRALQHDEQHRTRDQDGGDRDPGAPVPEGCAQAGRDRLGRPRTSAHSGTPAATGSALGVAATARSRRTIAEYATSSPGRSR</sequence>
<name>A0ABM8GYX8_9MICO</name>
<dbReference type="Proteomes" id="UP001321477">
    <property type="component" value="Chromosome"/>
</dbReference>
<proteinExistence type="predicted"/>
<organism evidence="2 3">
    <name type="scientific">Agromyces marinus</name>
    <dbReference type="NCBI Taxonomy" id="1389020"/>
    <lineage>
        <taxon>Bacteria</taxon>
        <taxon>Bacillati</taxon>
        <taxon>Actinomycetota</taxon>
        <taxon>Actinomycetes</taxon>
        <taxon>Micrococcales</taxon>
        <taxon>Microbacteriaceae</taxon>
        <taxon>Agromyces</taxon>
    </lineage>
</organism>
<reference evidence="3" key="1">
    <citation type="journal article" date="2019" name="Int. J. Syst. Evol. Microbiol.">
        <title>The Global Catalogue of Microorganisms (GCM) 10K type strain sequencing project: providing services to taxonomists for standard genome sequencing and annotation.</title>
        <authorList>
            <consortium name="The Broad Institute Genomics Platform"/>
            <consortium name="The Broad Institute Genome Sequencing Center for Infectious Disease"/>
            <person name="Wu L."/>
            <person name="Ma J."/>
        </authorList>
    </citation>
    <scope>NUCLEOTIDE SEQUENCE [LARGE SCALE GENOMIC DNA]</scope>
    <source>
        <strain evidence="3">NBRC 109019</strain>
    </source>
</reference>
<feature type="region of interest" description="Disordered" evidence="1">
    <location>
        <begin position="40"/>
        <end position="134"/>
    </location>
</feature>
<feature type="compositionally biased region" description="Basic and acidic residues" evidence="1">
    <location>
        <begin position="57"/>
        <end position="75"/>
    </location>
</feature>